<reference evidence="2 3" key="1">
    <citation type="submission" date="2018-10" db="EMBL/GenBank/DDBJ databases">
        <authorList>
            <person name="Ekblom R."/>
            <person name="Jareborg N."/>
        </authorList>
    </citation>
    <scope>NUCLEOTIDE SEQUENCE [LARGE SCALE GENOMIC DNA]</scope>
    <source>
        <tissue evidence="2">Muscle</tissue>
    </source>
</reference>
<dbReference type="EMBL" id="CYRY02001834">
    <property type="protein sequence ID" value="VCW66474.1"/>
    <property type="molecule type" value="Genomic_DNA"/>
</dbReference>
<feature type="region of interest" description="Disordered" evidence="1">
    <location>
        <begin position="1"/>
        <end position="194"/>
    </location>
</feature>
<dbReference type="AlphaFoldDB" id="A0A9X9LET1"/>
<sequence>GQGGWGLGARVPPKLPPAPRLAVSQPSGTTASHQPLQLLPKARLRTAPPTQQNTPTQKREAQTTVFPRPLRLLVTQEGKSSQKAAPAPSSPFFPDPAPASARLDGVEPQEDPKGIARLPFAPESRPFQLLPACPQASVGPFHDGPHGKTGQQRPALDPRPGGGEAQRTAWPGVGAQSRSPAWAARSPRHGLGEG</sequence>
<proteinExistence type="predicted"/>
<keyword evidence="3" id="KW-1185">Reference proteome</keyword>
<feature type="non-terminal residue" evidence="2">
    <location>
        <position position="194"/>
    </location>
</feature>
<evidence type="ECO:0000256" key="1">
    <source>
        <dbReference type="SAM" id="MobiDB-lite"/>
    </source>
</evidence>
<feature type="compositionally biased region" description="Pro residues" evidence="1">
    <location>
        <begin position="88"/>
        <end position="97"/>
    </location>
</feature>
<comment type="caution">
    <text evidence="2">The sequence shown here is derived from an EMBL/GenBank/DDBJ whole genome shotgun (WGS) entry which is preliminary data.</text>
</comment>
<name>A0A9X9LET1_GULGU</name>
<gene>
    <name evidence="2" type="ORF">BN2614_LOCUS1</name>
</gene>
<evidence type="ECO:0000313" key="2">
    <source>
        <dbReference type="EMBL" id="VCW66474.1"/>
    </source>
</evidence>
<organism evidence="2 3">
    <name type="scientific">Gulo gulo</name>
    <name type="common">Wolverine</name>
    <name type="synonym">Gluton</name>
    <dbReference type="NCBI Taxonomy" id="48420"/>
    <lineage>
        <taxon>Eukaryota</taxon>
        <taxon>Metazoa</taxon>
        <taxon>Chordata</taxon>
        <taxon>Craniata</taxon>
        <taxon>Vertebrata</taxon>
        <taxon>Euteleostomi</taxon>
        <taxon>Mammalia</taxon>
        <taxon>Eutheria</taxon>
        <taxon>Laurasiatheria</taxon>
        <taxon>Carnivora</taxon>
        <taxon>Caniformia</taxon>
        <taxon>Musteloidea</taxon>
        <taxon>Mustelidae</taxon>
        <taxon>Guloninae</taxon>
        <taxon>Gulo</taxon>
    </lineage>
</organism>
<protein>
    <submittedName>
        <fullName evidence="2">Uncharacterized protein</fullName>
    </submittedName>
</protein>
<accession>A0A9X9LET1</accession>
<feature type="non-terminal residue" evidence="2">
    <location>
        <position position="1"/>
    </location>
</feature>
<feature type="compositionally biased region" description="Polar residues" evidence="1">
    <location>
        <begin position="24"/>
        <end position="35"/>
    </location>
</feature>
<evidence type="ECO:0000313" key="3">
    <source>
        <dbReference type="Proteomes" id="UP000269945"/>
    </source>
</evidence>
<dbReference type="Proteomes" id="UP000269945">
    <property type="component" value="Unassembled WGS sequence"/>
</dbReference>